<dbReference type="InterPro" id="IPR039013">
    <property type="entry name" value="YgiF"/>
</dbReference>
<dbReference type="RefSeq" id="WP_073107858.1">
    <property type="nucleotide sequence ID" value="NZ_FQXE01000015.1"/>
</dbReference>
<dbReference type="SMART" id="SM01118">
    <property type="entry name" value="CYTH"/>
    <property type="match status" value="1"/>
</dbReference>
<dbReference type="Proteomes" id="UP000184226">
    <property type="component" value="Unassembled WGS sequence"/>
</dbReference>
<feature type="domain" description="CYTH" evidence="1">
    <location>
        <begin position="1"/>
        <end position="193"/>
    </location>
</feature>
<gene>
    <name evidence="3" type="ORF">SAMN04488135_115110</name>
</gene>
<dbReference type="AlphaFoldDB" id="A0A1M5ZL66"/>
<dbReference type="InterPro" id="IPR023577">
    <property type="entry name" value="CYTH_domain"/>
</dbReference>
<sequence length="520" mass="57330">MLERELKFHVPADKRAALEKALRKLNAAVLPLHARYFDTEKHELAQARIALRLRKEGSQWVQTIKTPGPDELSRVEINTPRPDATLDLSVYQGSAIERALKKLECPLELRYETEVDRLVLKKKGRGGAIEFAYDQGVIKAGQLELPICELELELVSGGTDHLFAVARQWLARHGLILDLRSKAERGDALARDAVGARTGSLAPAARQAGDTPEPAQLRLPRRAGPIVLDPAHAAHEAYRLCANDCMNQIIRNATYLAGADSAGATAELRVEYVHQLRVGIRRIRSCWKFFGKWVEIDEAELGTELRRYFSLLGQARDRDVIALVVAPRLMRAGMPELALPGPDDHSTDATQALAASAGFQATLLTLLNHLVAVNETAQPRAGAAPPAAGKLGKALSKRLNKRLEDICRQGAQFGQLAIDAQHSLRKRVKGLRYSMEFAASMLSGKSYARLRDALADTQHTLGDLNDLYIAQDYYQGLAASQPQAWFAVGWLSAMQERKKAEAQAEFLRLAQAGRFKGKKA</sequence>
<dbReference type="OrthoDB" id="3034217at2"/>
<evidence type="ECO:0000259" key="2">
    <source>
        <dbReference type="PROSITE" id="PS51708"/>
    </source>
</evidence>
<dbReference type="CDD" id="cd07756">
    <property type="entry name" value="CYTH-like_Pase_CHAD"/>
    <property type="match status" value="1"/>
</dbReference>
<reference evidence="3 4" key="1">
    <citation type="submission" date="2016-11" db="EMBL/GenBank/DDBJ databases">
        <authorList>
            <person name="Jaros S."/>
            <person name="Januszkiewicz K."/>
            <person name="Wedrychowicz H."/>
        </authorList>
    </citation>
    <scope>NUCLEOTIDE SEQUENCE [LARGE SCALE GENOMIC DNA]</scope>
    <source>
        <strain evidence="3 4">CGMCC 1.10190</strain>
    </source>
</reference>
<feature type="domain" description="CHAD" evidence="2">
    <location>
        <begin position="231"/>
        <end position="515"/>
    </location>
</feature>
<dbReference type="InterPro" id="IPR007899">
    <property type="entry name" value="CHAD_dom"/>
</dbReference>
<evidence type="ECO:0000313" key="4">
    <source>
        <dbReference type="Proteomes" id="UP000184226"/>
    </source>
</evidence>
<dbReference type="Gene3D" id="1.40.20.10">
    <property type="entry name" value="CHAD domain"/>
    <property type="match status" value="1"/>
</dbReference>
<keyword evidence="4" id="KW-1185">Reference proteome</keyword>
<dbReference type="GO" id="GO:0050355">
    <property type="term" value="F:inorganic triphosphate phosphatase activity"/>
    <property type="evidence" value="ECO:0007669"/>
    <property type="project" value="InterPro"/>
</dbReference>
<dbReference type="Pfam" id="PF01928">
    <property type="entry name" value="CYTH"/>
    <property type="match status" value="1"/>
</dbReference>
<evidence type="ECO:0000259" key="1">
    <source>
        <dbReference type="PROSITE" id="PS51707"/>
    </source>
</evidence>
<dbReference type="PROSITE" id="PS51707">
    <property type="entry name" value="CYTH"/>
    <property type="match status" value="1"/>
</dbReference>
<dbReference type="SUPFAM" id="SSF55154">
    <property type="entry name" value="CYTH-like phosphatases"/>
    <property type="match status" value="1"/>
</dbReference>
<name>A0A1M5ZL66_9BURK</name>
<dbReference type="PANTHER" id="PTHR39569">
    <property type="entry name" value="INORGANIC TRIPHOSPHATASE"/>
    <property type="match status" value="1"/>
</dbReference>
<dbReference type="EMBL" id="FQXE01000015">
    <property type="protein sequence ID" value="SHI24683.1"/>
    <property type="molecule type" value="Genomic_DNA"/>
</dbReference>
<organism evidence="3 4">
    <name type="scientific">Pollutimonas bauzanensis</name>
    <dbReference type="NCBI Taxonomy" id="658167"/>
    <lineage>
        <taxon>Bacteria</taxon>
        <taxon>Pseudomonadati</taxon>
        <taxon>Pseudomonadota</taxon>
        <taxon>Betaproteobacteria</taxon>
        <taxon>Burkholderiales</taxon>
        <taxon>Alcaligenaceae</taxon>
        <taxon>Pollutimonas</taxon>
    </lineage>
</organism>
<dbReference type="GO" id="GO:0046872">
    <property type="term" value="F:metal ion binding"/>
    <property type="evidence" value="ECO:0007669"/>
    <property type="project" value="TreeGrafter"/>
</dbReference>
<proteinExistence type="predicted"/>
<dbReference type="PROSITE" id="PS51708">
    <property type="entry name" value="CHAD"/>
    <property type="match status" value="1"/>
</dbReference>
<protein>
    <submittedName>
        <fullName evidence="3">CYTH domain-containing protein</fullName>
    </submittedName>
</protein>
<dbReference type="PANTHER" id="PTHR39569:SF1">
    <property type="entry name" value="INORGANIC TRIPHOSPHATASE"/>
    <property type="match status" value="1"/>
</dbReference>
<dbReference type="InterPro" id="IPR038186">
    <property type="entry name" value="CHAD_dom_sf"/>
</dbReference>
<dbReference type="Pfam" id="PF05235">
    <property type="entry name" value="CHAD"/>
    <property type="match status" value="1"/>
</dbReference>
<accession>A0A1M5ZL66</accession>
<evidence type="ECO:0000313" key="3">
    <source>
        <dbReference type="EMBL" id="SHI24683.1"/>
    </source>
</evidence>
<dbReference type="SMART" id="SM00880">
    <property type="entry name" value="CHAD"/>
    <property type="match status" value="1"/>
</dbReference>
<dbReference type="STRING" id="658167.SAMN04488135_115110"/>
<dbReference type="InterPro" id="IPR033469">
    <property type="entry name" value="CYTH-like_dom_sf"/>
</dbReference>
<dbReference type="Gene3D" id="2.40.320.10">
    <property type="entry name" value="Hypothetical Protein Pfu-838710-001"/>
    <property type="match status" value="1"/>
</dbReference>